<dbReference type="Pfam" id="PF07005">
    <property type="entry name" value="SBD_N"/>
    <property type="match status" value="1"/>
</dbReference>
<name>A0A379VW66_SALET</name>
<evidence type="ECO:0000313" key="2">
    <source>
        <dbReference type="EMBL" id="SUH11007.1"/>
    </source>
</evidence>
<accession>A0A379VW66</accession>
<dbReference type="InterPro" id="IPR010737">
    <property type="entry name" value="4-carb_acid_sugar_kinase_N"/>
</dbReference>
<reference evidence="2 3" key="1">
    <citation type="submission" date="2018-06" db="EMBL/GenBank/DDBJ databases">
        <authorList>
            <consortium name="Pathogen Informatics"/>
            <person name="Doyle S."/>
        </authorList>
    </citation>
    <scope>NUCLEOTIDE SEQUENCE [LARGE SCALE GENOMIC DNA]</scope>
    <source>
        <strain evidence="2 3">NCTC8256</strain>
    </source>
</reference>
<protein>
    <submittedName>
        <fullName evidence="2">Dihydrodipicolinate synthase</fullName>
    </submittedName>
</protein>
<dbReference type="InterPro" id="IPR037051">
    <property type="entry name" value="4-carb_acid_sugar_kinase_N_sf"/>
</dbReference>
<proteinExistence type="predicted"/>
<dbReference type="Gene3D" id="3.40.50.10840">
    <property type="entry name" value="Putative sugar-binding, N-terminal domain"/>
    <property type="match status" value="1"/>
</dbReference>
<evidence type="ECO:0000313" key="3">
    <source>
        <dbReference type="Proteomes" id="UP000254346"/>
    </source>
</evidence>
<feature type="domain" description="Four-carbon acid sugar kinase N-terminal" evidence="1">
    <location>
        <begin position="6"/>
        <end position="63"/>
    </location>
</feature>
<dbReference type="AlphaFoldDB" id="A0A379VW66"/>
<evidence type="ECO:0000259" key="1">
    <source>
        <dbReference type="Pfam" id="PF07005"/>
    </source>
</evidence>
<dbReference type="EMBL" id="UGXR01000001">
    <property type="protein sequence ID" value="SUH11007.1"/>
    <property type="molecule type" value="Genomic_DNA"/>
</dbReference>
<gene>
    <name evidence="2" type="ORF">NCTC8256_05036</name>
</gene>
<organism evidence="2 3">
    <name type="scientific">Salmonella enterica I</name>
    <dbReference type="NCBI Taxonomy" id="59201"/>
    <lineage>
        <taxon>Bacteria</taxon>
        <taxon>Pseudomonadati</taxon>
        <taxon>Pseudomonadota</taxon>
        <taxon>Gammaproteobacteria</taxon>
        <taxon>Enterobacterales</taxon>
        <taxon>Enterobacteriaceae</taxon>
        <taxon>Salmonella</taxon>
    </lineage>
</organism>
<sequence length="64" mass="6879">MLSASQKPSRRADVLVINTESRAMPADQAASAVYAALSPWCETSPAPLVYKKIDSTFRGNIAPK</sequence>
<dbReference type="Proteomes" id="UP000254346">
    <property type="component" value="Unassembled WGS sequence"/>
</dbReference>
<dbReference type="SUPFAM" id="SSF142764">
    <property type="entry name" value="YgbK-like"/>
    <property type="match status" value="1"/>
</dbReference>